<proteinExistence type="predicted"/>
<evidence type="ECO:0000313" key="1">
    <source>
        <dbReference type="EMBL" id="GKV45244.1"/>
    </source>
</evidence>
<keyword evidence="2" id="KW-1185">Reference proteome</keyword>
<reference evidence="1 2" key="1">
    <citation type="journal article" date="2021" name="Commun. Biol.">
        <title>The genome of Shorea leprosula (Dipterocarpaceae) highlights the ecological relevance of drought in aseasonal tropical rainforests.</title>
        <authorList>
            <person name="Ng K.K.S."/>
            <person name="Kobayashi M.J."/>
            <person name="Fawcett J.A."/>
            <person name="Hatakeyama M."/>
            <person name="Paape T."/>
            <person name="Ng C.H."/>
            <person name="Ang C.C."/>
            <person name="Tnah L.H."/>
            <person name="Lee C.T."/>
            <person name="Nishiyama T."/>
            <person name="Sese J."/>
            <person name="O'Brien M.J."/>
            <person name="Copetti D."/>
            <person name="Mohd Noor M.I."/>
            <person name="Ong R.C."/>
            <person name="Putra M."/>
            <person name="Sireger I.Z."/>
            <person name="Indrioko S."/>
            <person name="Kosugi Y."/>
            <person name="Izuno A."/>
            <person name="Isagi Y."/>
            <person name="Lee S.L."/>
            <person name="Shimizu K.K."/>
        </authorList>
    </citation>
    <scope>NUCLEOTIDE SEQUENCE [LARGE SCALE GENOMIC DNA]</scope>
    <source>
        <strain evidence="1">214</strain>
    </source>
</reference>
<accession>A0AAV5M606</accession>
<dbReference type="Proteomes" id="UP001054252">
    <property type="component" value="Unassembled WGS sequence"/>
</dbReference>
<name>A0AAV5M606_9ROSI</name>
<protein>
    <submittedName>
        <fullName evidence="1">Uncharacterized protein</fullName>
    </submittedName>
</protein>
<sequence length="34" mass="4054">MILFLDHKVLISWRCSISVSWEGDRMLVSLLYLE</sequence>
<dbReference type="EMBL" id="BPVZ01000192">
    <property type="protein sequence ID" value="GKV45244.1"/>
    <property type="molecule type" value="Genomic_DNA"/>
</dbReference>
<gene>
    <name evidence="1" type="ORF">SLEP1_g52353</name>
</gene>
<organism evidence="1 2">
    <name type="scientific">Rubroshorea leprosula</name>
    <dbReference type="NCBI Taxonomy" id="152421"/>
    <lineage>
        <taxon>Eukaryota</taxon>
        <taxon>Viridiplantae</taxon>
        <taxon>Streptophyta</taxon>
        <taxon>Embryophyta</taxon>
        <taxon>Tracheophyta</taxon>
        <taxon>Spermatophyta</taxon>
        <taxon>Magnoliopsida</taxon>
        <taxon>eudicotyledons</taxon>
        <taxon>Gunneridae</taxon>
        <taxon>Pentapetalae</taxon>
        <taxon>rosids</taxon>
        <taxon>malvids</taxon>
        <taxon>Malvales</taxon>
        <taxon>Dipterocarpaceae</taxon>
        <taxon>Rubroshorea</taxon>
    </lineage>
</organism>
<evidence type="ECO:0000313" key="2">
    <source>
        <dbReference type="Proteomes" id="UP001054252"/>
    </source>
</evidence>
<dbReference type="AlphaFoldDB" id="A0AAV5M606"/>
<comment type="caution">
    <text evidence="1">The sequence shown here is derived from an EMBL/GenBank/DDBJ whole genome shotgun (WGS) entry which is preliminary data.</text>
</comment>